<gene>
    <name evidence="4" type="ORF">IAB04_05360</name>
</gene>
<dbReference type="AlphaFoldDB" id="A0A9D1S6J8"/>
<comment type="caution">
    <text evidence="4">The sequence shown here is derived from an EMBL/GenBank/DDBJ whole genome shotgun (WGS) entry which is preliminary data.</text>
</comment>
<organism evidence="4 5">
    <name type="scientific">Candidatus Avimonoglobus intestinipullorum</name>
    <dbReference type="NCBI Taxonomy" id="2840699"/>
    <lineage>
        <taxon>Bacteria</taxon>
        <taxon>Bacillati</taxon>
        <taxon>Bacillota</taxon>
        <taxon>Clostridia</taxon>
        <taxon>Eubacteriales</taxon>
        <taxon>Candidatus Avimonoglobus</taxon>
    </lineage>
</organism>
<dbReference type="PROSITE" id="PS51272">
    <property type="entry name" value="SLH"/>
    <property type="match status" value="3"/>
</dbReference>
<feature type="signal peptide" evidence="2">
    <location>
        <begin position="1"/>
        <end position="21"/>
    </location>
</feature>
<dbReference type="EMBL" id="DVND01000140">
    <property type="protein sequence ID" value="HIU48771.1"/>
    <property type="molecule type" value="Genomic_DNA"/>
</dbReference>
<keyword evidence="2" id="KW-0732">Signal</keyword>
<evidence type="ECO:0000256" key="2">
    <source>
        <dbReference type="SAM" id="SignalP"/>
    </source>
</evidence>
<dbReference type="PANTHER" id="PTHR43308:SF5">
    <property type="entry name" value="S-LAYER PROTEIN _ PEPTIDOGLYCAN ENDO-BETA-N-ACETYLGLUCOSAMINIDASE"/>
    <property type="match status" value="1"/>
</dbReference>
<sequence length="545" mass="58474">MRYKWLILPAMLLAAGMQAQAVENVSVTLDIENSAALVSGLAQPGENVCIDIYRPGKASADLEQEEAGAVLAFRKPVQAGADGVFSQTVILPEGAGAYPLQIMAAGDEEPYVDVLYYTTKVDFAQAVERMNQATAENIGQLISENKTALGWNNPLYHTVSPAGVAKRVMEGLETEKLNAGDPAAVGLFFDRIVALQAMEEEKAIPAEDVIAYFNLAERFCNAWQEKLSQTDRDAVLAGLIAGDYPDDKALGRRYEELTFLKCVEKLNGYENIEQLVATYTAQYDIGVNMAAYQRLDSQQKKNVNNAVLGKVYASYTAFAEAYNQQIQNAAGSKGQGNNSSGGGGGGSQIDITTVLPVEIPEAEPAGDHGAVFTDLADYAWAKTAIEALYQQGVIDGMGDGRFAPEAYVTREQFVKMVVCAYGLLDIHAHADFADVPAGDWSYAYIASAVQAGIVAGVDGEHFGYGMQITREDAAVIISRVQNNREAAAEPAVFADDSEIAAYARQAVYGLAEAGIITGVGNNQFAPKAKCRRCEAAQIIYQSLQA</sequence>
<evidence type="ECO:0000256" key="1">
    <source>
        <dbReference type="ARBA" id="ARBA00022737"/>
    </source>
</evidence>
<accession>A0A9D1S6J8</accession>
<evidence type="ECO:0000313" key="5">
    <source>
        <dbReference type="Proteomes" id="UP000824111"/>
    </source>
</evidence>
<dbReference type="InterPro" id="IPR001119">
    <property type="entry name" value="SLH_dom"/>
</dbReference>
<feature type="domain" description="SLH" evidence="3">
    <location>
        <begin position="490"/>
        <end position="545"/>
    </location>
</feature>
<name>A0A9D1S6J8_9FIRM</name>
<dbReference type="PANTHER" id="PTHR43308">
    <property type="entry name" value="OUTER MEMBRANE PROTEIN ALPHA-RELATED"/>
    <property type="match status" value="1"/>
</dbReference>
<proteinExistence type="predicted"/>
<protein>
    <submittedName>
        <fullName evidence="4">S-layer homology domain-containing protein</fullName>
    </submittedName>
</protein>
<dbReference type="InterPro" id="IPR051465">
    <property type="entry name" value="Cell_Envelope_Struct_Comp"/>
</dbReference>
<reference evidence="4" key="2">
    <citation type="journal article" date="2021" name="PeerJ">
        <title>Extensive microbial diversity within the chicken gut microbiome revealed by metagenomics and culture.</title>
        <authorList>
            <person name="Gilroy R."/>
            <person name="Ravi A."/>
            <person name="Getino M."/>
            <person name="Pursley I."/>
            <person name="Horton D.L."/>
            <person name="Alikhan N.F."/>
            <person name="Baker D."/>
            <person name="Gharbi K."/>
            <person name="Hall N."/>
            <person name="Watson M."/>
            <person name="Adriaenssens E.M."/>
            <person name="Foster-Nyarko E."/>
            <person name="Jarju S."/>
            <person name="Secka A."/>
            <person name="Antonio M."/>
            <person name="Oren A."/>
            <person name="Chaudhuri R.R."/>
            <person name="La Ragione R."/>
            <person name="Hildebrand F."/>
            <person name="Pallen M.J."/>
        </authorList>
    </citation>
    <scope>NUCLEOTIDE SEQUENCE</scope>
    <source>
        <strain evidence="4">ChiSjej4B22-9803</strain>
    </source>
</reference>
<dbReference type="Proteomes" id="UP000824111">
    <property type="component" value="Unassembled WGS sequence"/>
</dbReference>
<reference evidence="4" key="1">
    <citation type="submission" date="2020-10" db="EMBL/GenBank/DDBJ databases">
        <authorList>
            <person name="Gilroy R."/>
        </authorList>
    </citation>
    <scope>NUCLEOTIDE SEQUENCE</scope>
    <source>
        <strain evidence="4">ChiSjej4B22-9803</strain>
    </source>
</reference>
<evidence type="ECO:0000313" key="4">
    <source>
        <dbReference type="EMBL" id="HIU48771.1"/>
    </source>
</evidence>
<evidence type="ECO:0000259" key="3">
    <source>
        <dbReference type="PROSITE" id="PS51272"/>
    </source>
</evidence>
<feature type="domain" description="SLH" evidence="3">
    <location>
        <begin position="432"/>
        <end position="489"/>
    </location>
</feature>
<keyword evidence="1" id="KW-0677">Repeat</keyword>
<feature type="domain" description="SLH" evidence="3">
    <location>
        <begin position="368"/>
        <end position="431"/>
    </location>
</feature>
<dbReference type="Pfam" id="PF00395">
    <property type="entry name" value="SLH"/>
    <property type="match status" value="3"/>
</dbReference>
<feature type="chain" id="PRO_5039505001" evidence="2">
    <location>
        <begin position="22"/>
        <end position="545"/>
    </location>
</feature>